<dbReference type="InterPro" id="IPR023214">
    <property type="entry name" value="HAD_sf"/>
</dbReference>
<dbReference type="Proteomes" id="UP000009229">
    <property type="component" value="Chromosome"/>
</dbReference>
<evidence type="ECO:0000256" key="4">
    <source>
        <dbReference type="ARBA" id="ARBA00022539"/>
    </source>
</evidence>
<dbReference type="Gene3D" id="2.70.150.10">
    <property type="entry name" value="Calcium-transporting ATPase, cytoplasmic transduction domain A"/>
    <property type="match status" value="1"/>
</dbReference>
<dbReference type="PRINTS" id="PR00119">
    <property type="entry name" value="CATATPASE"/>
</dbReference>
<evidence type="ECO:0000259" key="16">
    <source>
        <dbReference type="PROSITE" id="PS50846"/>
    </source>
</evidence>
<feature type="transmembrane region" description="Helical" evidence="15">
    <location>
        <begin position="353"/>
        <end position="374"/>
    </location>
</feature>
<dbReference type="Pfam" id="PF00122">
    <property type="entry name" value="E1-E2_ATPase"/>
    <property type="match status" value="1"/>
</dbReference>
<dbReference type="Pfam" id="PF00403">
    <property type="entry name" value="HMA"/>
    <property type="match status" value="1"/>
</dbReference>
<evidence type="ECO:0000256" key="15">
    <source>
        <dbReference type="RuleBase" id="RU362081"/>
    </source>
</evidence>
<dbReference type="InterPro" id="IPR023299">
    <property type="entry name" value="ATPase_P-typ_cyto_dom_N"/>
</dbReference>
<evidence type="ECO:0000256" key="9">
    <source>
        <dbReference type="ARBA" id="ARBA00022840"/>
    </source>
</evidence>
<dbReference type="SUPFAM" id="SSF56784">
    <property type="entry name" value="HAD-like"/>
    <property type="match status" value="1"/>
</dbReference>
<dbReference type="PANTHER" id="PTHR48085:SF5">
    <property type="entry name" value="CADMIUM_ZINC-TRANSPORTING ATPASE HMA4-RELATED"/>
    <property type="match status" value="1"/>
</dbReference>
<dbReference type="SFLD" id="SFLDS00003">
    <property type="entry name" value="Haloacid_Dehalogenase"/>
    <property type="match status" value="1"/>
</dbReference>
<gene>
    <name evidence="17" type="ordered locus">Desku_0505</name>
</gene>
<dbReference type="InterPro" id="IPR027256">
    <property type="entry name" value="P-typ_ATPase_IB"/>
</dbReference>
<dbReference type="GO" id="GO:0008551">
    <property type="term" value="F:P-type cadmium transporter activity"/>
    <property type="evidence" value="ECO:0007669"/>
    <property type="project" value="UniProtKB-EC"/>
</dbReference>
<dbReference type="SFLD" id="SFLDF00027">
    <property type="entry name" value="p-type_atpase"/>
    <property type="match status" value="1"/>
</dbReference>
<dbReference type="InterPro" id="IPR018303">
    <property type="entry name" value="ATPase_P-typ_P_site"/>
</dbReference>
<dbReference type="NCBIfam" id="TIGR01525">
    <property type="entry name" value="ATPase-IB_hvy"/>
    <property type="match status" value="1"/>
</dbReference>
<comment type="subcellular location">
    <subcellularLocation>
        <location evidence="1">Cell membrane</location>
        <topology evidence="1">Multi-pass membrane protein</topology>
    </subcellularLocation>
</comment>
<keyword evidence="5" id="KW-0597">Phosphoprotein</keyword>
<evidence type="ECO:0000256" key="11">
    <source>
        <dbReference type="ARBA" id="ARBA00022989"/>
    </source>
</evidence>
<evidence type="ECO:0000256" key="7">
    <source>
        <dbReference type="ARBA" id="ARBA00022723"/>
    </source>
</evidence>
<keyword evidence="9 15" id="KW-0067">ATP-binding</keyword>
<evidence type="ECO:0000256" key="12">
    <source>
        <dbReference type="ARBA" id="ARBA00023136"/>
    </source>
</evidence>
<dbReference type="SFLD" id="SFLDG00002">
    <property type="entry name" value="C1.7:_P-type_atpase_like"/>
    <property type="match status" value="1"/>
</dbReference>
<keyword evidence="3 15" id="KW-1003">Cell membrane</keyword>
<comment type="similarity">
    <text evidence="2 15">Belongs to the cation transport ATPase (P-type) (TC 3.A.3) family. Type IB subfamily.</text>
</comment>
<dbReference type="PANTHER" id="PTHR48085">
    <property type="entry name" value="CADMIUM/ZINC-TRANSPORTING ATPASE HMA2-RELATED"/>
    <property type="match status" value="1"/>
</dbReference>
<evidence type="ECO:0000256" key="14">
    <source>
        <dbReference type="ARBA" id="ARBA00049338"/>
    </source>
</evidence>
<evidence type="ECO:0000256" key="2">
    <source>
        <dbReference type="ARBA" id="ARBA00006024"/>
    </source>
</evidence>
<organism evidence="17 18">
    <name type="scientific">Desulfofundulus kuznetsovii (strain DSM 6115 / VKM B-1805 / 17)</name>
    <name type="common">Desulfotomaculum kuznetsovii</name>
    <dbReference type="NCBI Taxonomy" id="760568"/>
    <lineage>
        <taxon>Bacteria</taxon>
        <taxon>Bacillati</taxon>
        <taxon>Bacillota</taxon>
        <taxon>Clostridia</taxon>
        <taxon>Eubacteriales</taxon>
        <taxon>Peptococcaceae</taxon>
        <taxon>Desulfofundulus</taxon>
    </lineage>
</organism>
<evidence type="ECO:0000256" key="10">
    <source>
        <dbReference type="ARBA" id="ARBA00022967"/>
    </source>
</evidence>
<evidence type="ECO:0000256" key="13">
    <source>
        <dbReference type="ARBA" id="ARBA00039103"/>
    </source>
</evidence>
<keyword evidence="11 15" id="KW-1133">Transmembrane helix</keyword>
<feature type="domain" description="HMA" evidence="16">
    <location>
        <begin position="9"/>
        <end position="71"/>
    </location>
</feature>
<feature type="transmembrane region" description="Helical" evidence="15">
    <location>
        <begin position="90"/>
        <end position="107"/>
    </location>
</feature>
<dbReference type="FunFam" id="2.70.150.10:FF:000002">
    <property type="entry name" value="Copper-transporting ATPase 1, putative"/>
    <property type="match status" value="1"/>
</dbReference>
<dbReference type="Gene3D" id="3.40.50.1000">
    <property type="entry name" value="HAD superfamily/HAD-like"/>
    <property type="match status" value="1"/>
</dbReference>
<dbReference type="InterPro" id="IPR044492">
    <property type="entry name" value="P_typ_ATPase_HD_dom"/>
</dbReference>
<dbReference type="CDD" id="cd00371">
    <property type="entry name" value="HMA"/>
    <property type="match status" value="1"/>
</dbReference>
<dbReference type="EC" id="7.2.2.21" evidence="13"/>
<keyword evidence="10" id="KW-1278">Translocase</keyword>
<dbReference type="GO" id="GO:0046872">
    <property type="term" value="F:metal ion binding"/>
    <property type="evidence" value="ECO:0007669"/>
    <property type="project" value="UniProtKB-KW"/>
</dbReference>
<feature type="transmembrane region" description="Helical" evidence="15">
    <location>
        <begin position="658"/>
        <end position="680"/>
    </location>
</feature>
<evidence type="ECO:0000256" key="5">
    <source>
        <dbReference type="ARBA" id="ARBA00022553"/>
    </source>
</evidence>
<dbReference type="InterPro" id="IPR017969">
    <property type="entry name" value="Heavy-metal-associated_CS"/>
</dbReference>
<dbReference type="PRINTS" id="PR00941">
    <property type="entry name" value="CDATPASE"/>
</dbReference>
<dbReference type="GO" id="GO:0016887">
    <property type="term" value="F:ATP hydrolysis activity"/>
    <property type="evidence" value="ECO:0007669"/>
    <property type="project" value="InterPro"/>
</dbReference>
<evidence type="ECO:0000256" key="1">
    <source>
        <dbReference type="ARBA" id="ARBA00004651"/>
    </source>
</evidence>
<evidence type="ECO:0000256" key="8">
    <source>
        <dbReference type="ARBA" id="ARBA00022741"/>
    </source>
</evidence>
<keyword evidence="8 15" id="KW-0547">Nucleotide-binding</keyword>
<evidence type="ECO:0000256" key="3">
    <source>
        <dbReference type="ARBA" id="ARBA00022475"/>
    </source>
</evidence>
<evidence type="ECO:0000313" key="18">
    <source>
        <dbReference type="Proteomes" id="UP000009229"/>
    </source>
</evidence>
<dbReference type="InterPro" id="IPR001757">
    <property type="entry name" value="P_typ_ATPase"/>
</dbReference>
<sequence>MRKSGERSMSMRYTLVGLDCPGCAAKIEHELQQIKGLEHVAINFANRTLELPPELARRAQEAIHHIKPGVTLLELREAKQASELATGKRNLLVTGISAVLLAVGFLFQESLRQTPYSWAEYLVLLTAYLLVGREILRAALKNLVRGKVFDENFLMSLATLGAIAIHQLPEAVAVMLFYSIGEYFQERAVNRSRCSIAALLDIRPHYANLLVNGETRQVKPEEVVTGQIIVVRPGERVPLDGEVLEGVSFVDTSALTGESVPRKVEKGERVLAGMINGQGLLTVKVTRPFQDSSAARILELVENAAARKAPVEKFITTFARYYTPAVVLGALTLAFIPPLVVPGATLSQWLYRALIFLVISCPCALVISIPLSYFGGIGRASRQGILVKGANYLDVLANLHTVVFDKTGTLTRGVFRVSRVVTQNGFQPEEVLAYAAAAEAYSTHPVAQSIRRAWGREIPLDSVSNYREIPGYGILARVAGKNVLVGGDRLLDREGISHDISCVEGNTVFVAIDGILAGYIVINDEIKPDARQAIARLKALGVKKVVMLTGDEERAARRVAEKLGMDQYYAQLLPEDKVQRVEELKANLPARQKLAFVGDGINDAPVIARADVGVAMGGLGSDAAIEAADVVLMEDAPSKLATAVEIARHTRVIVKQNIILALGMKAFFLGLGTLGLATIWEAVFADVGVALLAILNATRAQAPSLPAVQKTQPGGYGRAI</sequence>
<dbReference type="Gene3D" id="3.40.1110.10">
    <property type="entry name" value="Calcium-transporting ATPase, cytoplasmic domain N"/>
    <property type="match status" value="1"/>
</dbReference>
<dbReference type="SUPFAM" id="SSF81665">
    <property type="entry name" value="Calcium ATPase, transmembrane domain M"/>
    <property type="match status" value="1"/>
</dbReference>
<keyword evidence="6 15" id="KW-0812">Transmembrane</keyword>
<feature type="transmembrane region" description="Helical" evidence="15">
    <location>
        <begin position="119"/>
        <end position="136"/>
    </location>
</feature>
<dbReference type="GO" id="GO:0005524">
    <property type="term" value="F:ATP binding"/>
    <property type="evidence" value="ECO:0007669"/>
    <property type="project" value="UniProtKB-UniRule"/>
</dbReference>
<evidence type="ECO:0000256" key="6">
    <source>
        <dbReference type="ARBA" id="ARBA00022692"/>
    </source>
</evidence>
<protein>
    <recommendedName>
        <fullName evidence="13">Cd(2+)-exporting ATPase</fullName>
        <ecNumber evidence="13">7.2.2.21</ecNumber>
    </recommendedName>
</protein>
<reference evidence="18" key="1">
    <citation type="submission" date="2011-05" db="EMBL/GenBank/DDBJ databases">
        <title>Complete sequence of Desulfotomaculum kuznetsovii DSM 6115.</title>
        <authorList>
            <person name="Lucas S."/>
            <person name="Han J."/>
            <person name="Lapidus A."/>
            <person name="Cheng J.-F."/>
            <person name="Goodwin L."/>
            <person name="Pitluck S."/>
            <person name="Peters L."/>
            <person name="Mikhailova N."/>
            <person name="Lu M."/>
            <person name="Saunders E."/>
            <person name="Han C."/>
            <person name="Tapia R."/>
            <person name="Land M."/>
            <person name="Hauser L."/>
            <person name="Kyrpides N."/>
            <person name="Ivanova N."/>
            <person name="Pagani I."/>
            <person name="Nazina T."/>
            <person name="Ivanova A."/>
            <person name="Parshina S."/>
            <person name="Kuever J."/>
            <person name="Muyzer G."/>
            <person name="Plugge C."/>
            <person name="Stams A."/>
            <person name="Woyke T."/>
        </authorList>
    </citation>
    <scope>NUCLEOTIDE SEQUENCE [LARGE SCALE GENOMIC DNA]</scope>
    <source>
        <strain evidence="18">DSM 6115 / VKM B-1805 / 17</strain>
    </source>
</reference>
<dbReference type="NCBIfam" id="TIGR01494">
    <property type="entry name" value="ATPase_P-type"/>
    <property type="match status" value="1"/>
</dbReference>
<keyword evidence="7 15" id="KW-0479">Metal-binding</keyword>
<dbReference type="NCBIfam" id="TIGR01512">
    <property type="entry name" value="ATPase-IB2_Cd"/>
    <property type="match status" value="1"/>
</dbReference>
<dbReference type="InterPro" id="IPR036412">
    <property type="entry name" value="HAD-like_sf"/>
</dbReference>
<dbReference type="PROSITE" id="PS00154">
    <property type="entry name" value="ATPASE_E1_E2"/>
    <property type="match status" value="1"/>
</dbReference>
<dbReference type="CDD" id="cd07548">
    <property type="entry name" value="P-type_ATPase-Cd_Zn_Co_like"/>
    <property type="match status" value="1"/>
</dbReference>
<dbReference type="EMBL" id="CP002770">
    <property type="protein sequence ID" value="AEG14125.1"/>
    <property type="molecule type" value="Genomic_DNA"/>
</dbReference>
<accession>A0AAU8PND8</accession>
<dbReference type="InterPro" id="IPR036163">
    <property type="entry name" value="HMA_dom_sf"/>
</dbReference>
<keyword evidence="12 15" id="KW-0472">Membrane</keyword>
<dbReference type="Pfam" id="PF00702">
    <property type="entry name" value="Hydrolase"/>
    <property type="match status" value="1"/>
</dbReference>
<keyword evidence="4" id="KW-0104">Cadmium</keyword>
<keyword evidence="18" id="KW-1185">Reference proteome</keyword>
<dbReference type="InterPro" id="IPR023298">
    <property type="entry name" value="ATPase_P-typ_TM_dom_sf"/>
</dbReference>
<dbReference type="Gene3D" id="3.30.70.100">
    <property type="match status" value="1"/>
</dbReference>
<dbReference type="KEGG" id="dku:Desku_0505"/>
<feature type="transmembrane region" description="Helical" evidence="15">
    <location>
        <begin position="321"/>
        <end position="341"/>
    </location>
</feature>
<dbReference type="SUPFAM" id="SSF81653">
    <property type="entry name" value="Calcium ATPase, transduction domain A"/>
    <property type="match status" value="1"/>
</dbReference>
<dbReference type="PROSITE" id="PS50846">
    <property type="entry name" value="HMA_2"/>
    <property type="match status" value="1"/>
</dbReference>
<dbReference type="AlphaFoldDB" id="A0AAU8PND8"/>
<comment type="catalytic activity">
    <reaction evidence="14">
        <text>Cd(2+)(in) + ATP + H2O = Cd(2+)(out) + ADP + phosphate + H(+)</text>
        <dbReference type="Rhea" id="RHEA:12132"/>
        <dbReference type="ChEBI" id="CHEBI:15377"/>
        <dbReference type="ChEBI" id="CHEBI:15378"/>
        <dbReference type="ChEBI" id="CHEBI:30616"/>
        <dbReference type="ChEBI" id="CHEBI:43474"/>
        <dbReference type="ChEBI" id="CHEBI:48775"/>
        <dbReference type="ChEBI" id="CHEBI:456216"/>
        <dbReference type="EC" id="7.2.2.21"/>
    </reaction>
</comment>
<dbReference type="InterPro" id="IPR059000">
    <property type="entry name" value="ATPase_P-type_domA"/>
</dbReference>
<dbReference type="SUPFAM" id="SSF55008">
    <property type="entry name" value="HMA, heavy metal-associated domain"/>
    <property type="match status" value="1"/>
</dbReference>
<evidence type="ECO:0000313" key="17">
    <source>
        <dbReference type="EMBL" id="AEG14125.1"/>
    </source>
</evidence>
<dbReference type="InterPro" id="IPR051014">
    <property type="entry name" value="Cation_Transport_ATPase_IB"/>
</dbReference>
<name>A0AAU8PND8_DESK7</name>
<dbReference type="InterPro" id="IPR008250">
    <property type="entry name" value="ATPase_P-typ_transduc_dom_A_sf"/>
</dbReference>
<dbReference type="PROSITE" id="PS01047">
    <property type="entry name" value="HMA_1"/>
    <property type="match status" value="1"/>
</dbReference>
<keyword evidence="17" id="KW-0378">Hydrolase</keyword>
<proteinExistence type="inferred from homology"/>
<dbReference type="InterPro" id="IPR006121">
    <property type="entry name" value="HMA_dom"/>
</dbReference>
<dbReference type="GO" id="GO:0005886">
    <property type="term" value="C:plasma membrane"/>
    <property type="evidence" value="ECO:0007669"/>
    <property type="project" value="UniProtKB-SubCell"/>
</dbReference>